<dbReference type="InParanoid" id="A0A165NAZ0"/>
<dbReference type="InterPro" id="IPR043502">
    <property type="entry name" value="DNA/RNA_pol_sf"/>
</dbReference>
<proteinExistence type="predicted"/>
<dbReference type="SUPFAM" id="SSF56672">
    <property type="entry name" value="DNA/RNA polymerases"/>
    <property type="match status" value="1"/>
</dbReference>
<keyword evidence="1" id="KW-1133">Transmembrane helix</keyword>
<dbReference type="EMBL" id="KV425642">
    <property type="protein sequence ID" value="KZT19402.1"/>
    <property type="molecule type" value="Genomic_DNA"/>
</dbReference>
<name>A0A165NAZ0_9AGAM</name>
<keyword evidence="3" id="KW-1185">Reference proteome</keyword>
<evidence type="ECO:0008006" key="4">
    <source>
        <dbReference type="Google" id="ProtNLM"/>
    </source>
</evidence>
<dbReference type="OrthoDB" id="3248529at2759"/>
<dbReference type="AlphaFoldDB" id="A0A165NAZ0"/>
<evidence type="ECO:0000313" key="3">
    <source>
        <dbReference type="Proteomes" id="UP000076761"/>
    </source>
</evidence>
<gene>
    <name evidence="2" type="ORF">NEOLEDRAFT_1077945</name>
</gene>
<dbReference type="PANTHER" id="PTHR33050">
    <property type="entry name" value="REVERSE TRANSCRIPTASE DOMAIN-CONTAINING PROTEIN"/>
    <property type="match status" value="1"/>
</dbReference>
<feature type="transmembrane region" description="Helical" evidence="1">
    <location>
        <begin position="238"/>
        <end position="258"/>
    </location>
</feature>
<accession>A0A165NAZ0</accession>
<keyword evidence="1" id="KW-0472">Membrane</keyword>
<organism evidence="2 3">
    <name type="scientific">Neolentinus lepideus HHB14362 ss-1</name>
    <dbReference type="NCBI Taxonomy" id="1314782"/>
    <lineage>
        <taxon>Eukaryota</taxon>
        <taxon>Fungi</taxon>
        <taxon>Dikarya</taxon>
        <taxon>Basidiomycota</taxon>
        <taxon>Agaricomycotina</taxon>
        <taxon>Agaricomycetes</taxon>
        <taxon>Gloeophyllales</taxon>
        <taxon>Gloeophyllaceae</taxon>
        <taxon>Neolentinus</taxon>
    </lineage>
</organism>
<protein>
    <recommendedName>
        <fullName evidence="4">DNA/RNA polymerase</fullName>
    </recommendedName>
</protein>
<reference evidence="2 3" key="1">
    <citation type="journal article" date="2016" name="Mol. Biol. Evol.">
        <title>Comparative Genomics of Early-Diverging Mushroom-Forming Fungi Provides Insights into the Origins of Lignocellulose Decay Capabilities.</title>
        <authorList>
            <person name="Nagy L.G."/>
            <person name="Riley R."/>
            <person name="Tritt A."/>
            <person name="Adam C."/>
            <person name="Daum C."/>
            <person name="Floudas D."/>
            <person name="Sun H."/>
            <person name="Yadav J.S."/>
            <person name="Pangilinan J."/>
            <person name="Larsson K.H."/>
            <person name="Matsuura K."/>
            <person name="Barry K."/>
            <person name="Labutti K."/>
            <person name="Kuo R."/>
            <person name="Ohm R.A."/>
            <person name="Bhattacharya S.S."/>
            <person name="Shirouzu T."/>
            <person name="Yoshinaga Y."/>
            <person name="Martin F.M."/>
            <person name="Grigoriev I.V."/>
            <person name="Hibbett D.S."/>
        </authorList>
    </citation>
    <scope>NUCLEOTIDE SEQUENCE [LARGE SCALE GENOMIC DNA]</scope>
    <source>
        <strain evidence="2 3">HHB14362 ss-1</strain>
    </source>
</reference>
<dbReference type="Proteomes" id="UP000076761">
    <property type="component" value="Unassembled WGS sequence"/>
</dbReference>
<keyword evidence="1" id="KW-0812">Transmembrane</keyword>
<dbReference type="STRING" id="1314782.A0A165NAZ0"/>
<sequence>MNDTFYRPPLPDVPEKELRNTAVTRTLTEYPHLFKIVTPINVDRFEELTQTHPNQPFVKSVCKGLREGFWSYADAFPDSYPDMFDNCAGGPKDERQARFMQDQRDDEIRQDRYSQTFGTNLLPGMYNIPIHAVPKPPIDSGKLRLVIDMSAGEFAPNSVISRESIAGLHLDGMRVLGEALIRFRAKYPNVRLVMFKSDVSQAYRRLPMHPRWQIKQVVTVDGDRHVNRCNDFGGRGSFAIWVAFFGLVIWVAVFICFLEDIMAYVDDSFSFEVEGNVKYYEPYKMYFPRKQTKLLQLWDELGIPHEKKKQEYGPKLTIIGFEVDPNAMTVTLPACSKALFVEHIKSFLDRPPGGKRKTLREFQKMAGYANWAFNVFPLLRPSLCAMYEKMAGKSQQNLGIYVNNSMRYELSWLADRVEMSDGIHFLRSREWGPEHPDVYVAYTDASGIGLAFWFPSHNVGFQCPKPKFAPNDAIFFFEALAVCSAVHHASMLSPAPRKLVIYTDNTNTVAMYDSLRALPDYNHILISSVNVLLDHSIELHVLHVPGLQNKVADALSRFRNDEVLALSPHLQIGTFQPPQDALGAAKQ</sequence>
<dbReference type="InterPro" id="IPR052055">
    <property type="entry name" value="Hepadnavirus_pol/RT"/>
</dbReference>
<evidence type="ECO:0000256" key="1">
    <source>
        <dbReference type="SAM" id="Phobius"/>
    </source>
</evidence>
<evidence type="ECO:0000313" key="2">
    <source>
        <dbReference type="EMBL" id="KZT19402.1"/>
    </source>
</evidence>
<dbReference type="PANTHER" id="PTHR33050:SF7">
    <property type="entry name" value="RIBONUCLEASE H"/>
    <property type="match status" value="1"/>
</dbReference>